<dbReference type="Pfam" id="PF13581">
    <property type="entry name" value="HATPase_c_2"/>
    <property type="match status" value="1"/>
</dbReference>
<dbReference type="PANTHER" id="PTHR35526:SF3">
    <property type="entry name" value="ANTI-SIGMA-F FACTOR RSBW"/>
    <property type="match status" value="1"/>
</dbReference>
<dbReference type="Proteomes" id="UP000681340">
    <property type="component" value="Unassembled WGS sequence"/>
</dbReference>
<dbReference type="InterPro" id="IPR036890">
    <property type="entry name" value="HATPase_C_sf"/>
</dbReference>
<name>A0A919SKG0_9ACTN</name>
<dbReference type="AlphaFoldDB" id="A0A919SKG0"/>
<evidence type="ECO:0000313" key="4">
    <source>
        <dbReference type="EMBL" id="GIM73311.1"/>
    </source>
</evidence>
<organism evidence="4 5">
    <name type="scientific">Actinoplanes auranticolor</name>
    <dbReference type="NCBI Taxonomy" id="47988"/>
    <lineage>
        <taxon>Bacteria</taxon>
        <taxon>Bacillati</taxon>
        <taxon>Actinomycetota</taxon>
        <taxon>Actinomycetes</taxon>
        <taxon>Micromonosporales</taxon>
        <taxon>Micromonosporaceae</taxon>
        <taxon>Actinoplanes</taxon>
    </lineage>
</organism>
<dbReference type="NCBIfam" id="NF041045">
    <property type="entry name" value="RsbA_anti_sig"/>
    <property type="match status" value="1"/>
</dbReference>
<dbReference type="SUPFAM" id="SSF55874">
    <property type="entry name" value="ATPase domain of HSP90 chaperone/DNA topoisomerase II/histidine kinase"/>
    <property type="match status" value="1"/>
</dbReference>
<dbReference type="Pfam" id="PF14417">
    <property type="entry name" value="MEDS"/>
    <property type="match status" value="1"/>
</dbReference>
<accession>A0A919SKG0</accession>
<protein>
    <submittedName>
        <fullName evidence="4">Anti-sigma regulatory factor</fullName>
    </submittedName>
</protein>
<sequence>MPLPATLTHDAMFYGSDDEFAAALAPFAREGLERDEALVAAVTPGNIALLRDALGADATAVTFIDRDEWYRRPATTVAGWQRLLTEALARGHKRMRLIGEVAFGARPHHPTWTRYEAALNDVFAQAPAWIVCPYDTRKLPPALLDDARRTHPATFPWRSPSAGYLTPEQFLRSVPEPMPPVSGPPALSMDVTGGVASARTAVSTLLAAAGWAGLDRGDDLILAMCEIVTNSIRHGHGRRELRVWTHDGTVTCEVTDDGHGMADPLIGYRPPAQDLAGGRGVWIAQQLCDALSIVRRDAATVVRFAVTVREPLRLPTG</sequence>
<dbReference type="RefSeq" id="WP_212991476.1">
    <property type="nucleotide sequence ID" value="NZ_BAABEA010000054.1"/>
</dbReference>
<dbReference type="InterPro" id="IPR047718">
    <property type="entry name" value="RsbA-like_anti_sig"/>
</dbReference>
<reference evidence="4" key="1">
    <citation type="submission" date="2021-03" db="EMBL/GenBank/DDBJ databases">
        <title>Whole genome shotgun sequence of Actinoplanes auranticolor NBRC 12245.</title>
        <authorList>
            <person name="Komaki H."/>
            <person name="Tamura T."/>
        </authorList>
    </citation>
    <scope>NUCLEOTIDE SEQUENCE</scope>
    <source>
        <strain evidence="4">NBRC 12245</strain>
    </source>
</reference>
<gene>
    <name evidence="4" type="ORF">Aau02nite_55400</name>
</gene>
<dbReference type="EMBL" id="BOQL01000044">
    <property type="protein sequence ID" value="GIM73311.1"/>
    <property type="molecule type" value="Genomic_DNA"/>
</dbReference>
<evidence type="ECO:0000313" key="5">
    <source>
        <dbReference type="Proteomes" id="UP000681340"/>
    </source>
</evidence>
<keyword evidence="5" id="KW-1185">Reference proteome</keyword>
<proteinExistence type="predicted"/>
<dbReference type="InterPro" id="IPR003594">
    <property type="entry name" value="HATPase_dom"/>
</dbReference>
<evidence type="ECO:0000256" key="1">
    <source>
        <dbReference type="ARBA" id="ARBA00022527"/>
    </source>
</evidence>
<dbReference type="CDD" id="cd16936">
    <property type="entry name" value="HATPase_RsbW-like"/>
    <property type="match status" value="1"/>
</dbReference>
<keyword evidence="1" id="KW-0418">Kinase</keyword>
<dbReference type="InterPro" id="IPR050267">
    <property type="entry name" value="Anti-sigma-factor_SerPK"/>
</dbReference>
<comment type="caution">
    <text evidence="4">The sequence shown here is derived from an EMBL/GenBank/DDBJ whole genome shotgun (WGS) entry which is preliminary data.</text>
</comment>
<dbReference type="GO" id="GO:0004674">
    <property type="term" value="F:protein serine/threonine kinase activity"/>
    <property type="evidence" value="ECO:0007669"/>
    <property type="project" value="UniProtKB-KW"/>
</dbReference>
<dbReference type="Gene3D" id="3.30.565.10">
    <property type="entry name" value="Histidine kinase-like ATPase, C-terminal domain"/>
    <property type="match status" value="1"/>
</dbReference>
<evidence type="ECO:0000259" key="2">
    <source>
        <dbReference type="Pfam" id="PF13581"/>
    </source>
</evidence>
<keyword evidence="1" id="KW-0723">Serine/threonine-protein kinase</keyword>
<feature type="domain" description="MEDS" evidence="3">
    <location>
        <begin position="8"/>
        <end position="152"/>
    </location>
</feature>
<feature type="domain" description="Histidine kinase/HSP90-like ATPase" evidence="2">
    <location>
        <begin position="195"/>
        <end position="304"/>
    </location>
</feature>
<dbReference type="PANTHER" id="PTHR35526">
    <property type="entry name" value="ANTI-SIGMA-F FACTOR RSBW-RELATED"/>
    <property type="match status" value="1"/>
</dbReference>
<evidence type="ECO:0000259" key="3">
    <source>
        <dbReference type="Pfam" id="PF14417"/>
    </source>
</evidence>
<dbReference type="InterPro" id="IPR025847">
    <property type="entry name" value="MEDS_domain"/>
</dbReference>
<keyword evidence="1" id="KW-0808">Transferase</keyword>